<keyword evidence="4 8" id="KW-0560">Oxidoreductase</keyword>
<keyword evidence="6 8" id="KW-0503">Monooxygenase</keyword>
<evidence type="ECO:0000256" key="1">
    <source>
        <dbReference type="ARBA" id="ARBA00010617"/>
    </source>
</evidence>
<dbReference type="InterPro" id="IPR036396">
    <property type="entry name" value="Cyt_P450_sf"/>
</dbReference>
<keyword evidence="2 7" id="KW-0349">Heme</keyword>
<organism evidence="9 10">
    <name type="scientific">Pinctada imbricata</name>
    <name type="common">Atlantic pearl-oyster</name>
    <name type="synonym">Pinctada martensii</name>
    <dbReference type="NCBI Taxonomy" id="66713"/>
    <lineage>
        <taxon>Eukaryota</taxon>
        <taxon>Metazoa</taxon>
        <taxon>Spiralia</taxon>
        <taxon>Lophotrochozoa</taxon>
        <taxon>Mollusca</taxon>
        <taxon>Bivalvia</taxon>
        <taxon>Autobranchia</taxon>
        <taxon>Pteriomorphia</taxon>
        <taxon>Pterioida</taxon>
        <taxon>Pterioidea</taxon>
        <taxon>Pteriidae</taxon>
        <taxon>Pinctada</taxon>
    </lineage>
</organism>
<dbReference type="Pfam" id="PF00067">
    <property type="entry name" value="p450"/>
    <property type="match status" value="2"/>
</dbReference>
<evidence type="ECO:0000256" key="2">
    <source>
        <dbReference type="ARBA" id="ARBA00022617"/>
    </source>
</evidence>
<protein>
    <submittedName>
        <fullName evidence="9">Uncharacterized protein</fullName>
    </submittedName>
</protein>
<proteinExistence type="inferred from homology"/>
<accession>A0AA88YEE0</accession>
<dbReference type="EMBL" id="VSWD01000006">
    <property type="protein sequence ID" value="KAK3099915.1"/>
    <property type="molecule type" value="Genomic_DNA"/>
</dbReference>
<evidence type="ECO:0000256" key="5">
    <source>
        <dbReference type="ARBA" id="ARBA00023004"/>
    </source>
</evidence>
<keyword evidence="5 7" id="KW-0408">Iron</keyword>
<evidence type="ECO:0000256" key="6">
    <source>
        <dbReference type="ARBA" id="ARBA00023033"/>
    </source>
</evidence>
<dbReference type="GO" id="GO:0042448">
    <property type="term" value="P:progesterone metabolic process"/>
    <property type="evidence" value="ECO:0007669"/>
    <property type="project" value="TreeGrafter"/>
</dbReference>
<dbReference type="InterPro" id="IPR002401">
    <property type="entry name" value="Cyt_P450_E_grp-I"/>
</dbReference>
<evidence type="ECO:0000256" key="3">
    <source>
        <dbReference type="ARBA" id="ARBA00022723"/>
    </source>
</evidence>
<dbReference type="PROSITE" id="PS00086">
    <property type="entry name" value="CYTOCHROME_P450"/>
    <property type="match status" value="1"/>
</dbReference>
<comment type="cofactor">
    <cofactor evidence="7">
        <name>heme</name>
        <dbReference type="ChEBI" id="CHEBI:30413"/>
    </cofactor>
</comment>
<dbReference type="GO" id="GO:0042446">
    <property type="term" value="P:hormone biosynthetic process"/>
    <property type="evidence" value="ECO:0007669"/>
    <property type="project" value="TreeGrafter"/>
</dbReference>
<dbReference type="InterPro" id="IPR017972">
    <property type="entry name" value="Cyt_P450_CS"/>
</dbReference>
<keyword evidence="10" id="KW-1185">Reference proteome</keyword>
<dbReference type="PANTHER" id="PTHR24289">
    <property type="entry name" value="STEROID 17-ALPHA-HYDROXYLASE/17,20 LYASE"/>
    <property type="match status" value="1"/>
</dbReference>
<evidence type="ECO:0000313" key="9">
    <source>
        <dbReference type="EMBL" id="KAK3099915.1"/>
    </source>
</evidence>
<dbReference type="InterPro" id="IPR001128">
    <property type="entry name" value="Cyt_P450"/>
</dbReference>
<evidence type="ECO:0000256" key="8">
    <source>
        <dbReference type="RuleBase" id="RU000461"/>
    </source>
</evidence>
<gene>
    <name evidence="9" type="ORF">FSP39_011721</name>
</gene>
<feature type="binding site" description="axial binding residue" evidence="7">
    <location>
        <position position="310"/>
    </location>
    <ligand>
        <name>heme</name>
        <dbReference type="ChEBI" id="CHEBI:30413"/>
    </ligand>
    <ligandPart>
        <name>Fe</name>
        <dbReference type="ChEBI" id="CHEBI:18248"/>
    </ligandPart>
</feature>
<evidence type="ECO:0000256" key="7">
    <source>
        <dbReference type="PIRSR" id="PIRSR602401-1"/>
    </source>
</evidence>
<dbReference type="AlphaFoldDB" id="A0AA88YEE0"/>
<name>A0AA88YEE0_PINIB</name>
<comment type="similarity">
    <text evidence="1 8">Belongs to the cytochrome P450 family.</text>
</comment>
<evidence type="ECO:0000256" key="4">
    <source>
        <dbReference type="ARBA" id="ARBA00023002"/>
    </source>
</evidence>
<sequence>MTLVATSVGLLTYFLYKKMKYRSPPGPWSIPLIGHWKLYTIGTMHREVAALSKQYGPVIQLKMGPTPVVVLNNLEVVIEALVKKSADFSSRPRFFTGELFSQNGKDIIFGPYSATWKFHKKVAGKALRYYMHGEKLENMINDVCERIFERMSKEQDPFSVTDYIDKLVIHMLFNMCFARKCDLDDPDVERLLKIDTEVIETFGNGLVEDLVPAMSYVYKTQRCKRVENMLFEALSFLKKELNQHEETFDPSGYDVQKDTMVFINHWALHNDSSYWKDVDKFNPYRYLTKEGKMDMKPENWMPFSAGRRVCLGEPVARTELLLIASNLLQNFRFKAPPGVTHVPGMRCPTQGTELPAFYKVVVERRTQS</sequence>
<comment type="caution">
    <text evidence="9">The sequence shown here is derived from an EMBL/GenBank/DDBJ whole genome shotgun (WGS) entry which is preliminary data.</text>
</comment>
<dbReference type="Proteomes" id="UP001186944">
    <property type="component" value="Unassembled WGS sequence"/>
</dbReference>
<dbReference type="SUPFAM" id="SSF48264">
    <property type="entry name" value="Cytochrome P450"/>
    <property type="match status" value="1"/>
</dbReference>
<dbReference type="PRINTS" id="PR00463">
    <property type="entry name" value="EP450I"/>
</dbReference>
<evidence type="ECO:0000313" key="10">
    <source>
        <dbReference type="Proteomes" id="UP001186944"/>
    </source>
</evidence>
<dbReference type="PANTHER" id="PTHR24289:SF20">
    <property type="entry name" value="STEROID 17-ALPHA-HYDROXYLASE_17,20 LYASE"/>
    <property type="match status" value="1"/>
</dbReference>
<keyword evidence="3 7" id="KW-0479">Metal-binding</keyword>
<reference evidence="9" key="1">
    <citation type="submission" date="2019-08" db="EMBL/GenBank/DDBJ databases">
        <title>The improved chromosome-level genome for the pearl oyster Pinctada fucata martensii using PacBio sequencing and Hi-C.</title>
        <authorList>
            <person name="Zheng Z."/>
        </authorList>
    </citation>
    <scope>NUCLEOTIDE SEQUENCE</scope>
    <source>
        <strain evidence="9">ZZ-2019</strain>
        <tissue evidence="9">Adductor muscle</tissue>
    </source>
</reference>
<dbReference type="GO" id="GO:0004508">
    <property type="term" value="F:steroid 17-alpha-monooxygenase activity"/>
    <property type="evidence" value="ECO:0007669"/>
    <property type="project" value="TreeGrafter"/>
</dbReference>
<dbReference type="Gene3D" id="1.10.630.10">
    <property type="entry name" value="Cytochrome P450"/>
    <property type="match status" value="2"/>
</dbReference>
<dbReference type="GO" id="GO:0020037">
    <property type="term" value="F:heme binding"/>
    <property type="evidence" value="ECO:0007669"/>
    <property type="project" value="InterPro"/>
</dbReference>
<dbReference type="GO" id="GO:0005506">
    <property type="term" value="F:iron ion binding"/>
    <property type="evidence" value="ECO:0007669"/>
    <property type="project" value="InterPro"/>
</dbReference>